<reference evidence="17" key="1">
    <citation type="journal article" date="2017" name="Gigascience">
        <title>The genome draft of coconut (Cocos nucifera).</title>
        <authorList>
            <person name="Xiao Y."/>
            <person name="Xu P."/>
            <person name="Fan H."/>
            <person name="Baudouin L."/>
            <person name="Xia W."/>
            <person name="Bocs S."/>
            <person name="Xu J."/>
            <person name="Li Q."/>
            <person name="Guo A."/>
            <person name="Zhou L."/>
            <person name="Li J."/>
            <person name="Wu Y."/>
            <person name="Ma Z."/>
            <person name="Armero A."/>
            <person name="Issali A.E."/>
            <person name="Liu N."/>
            <person name="Peng M."/>
            <person name="Yang Y."/>
        </authorList>
    </citation>
    <scope>NUCLEOTIDE SEQUENCE</scope>
    <source>
        <tissue evidence="17">Spear leaf of Hainan Tall coconut</tissue>
    </source>
</reference>
<comment type="pathway">
    <text evidence="2">Cell wall biogenesis; peptidoglycan biosynthesis.</text>
</comment>
<dbReference type="CDD" id="cd01555">
    <property type="entry name" value="UdpNAET"/>
    <property type="match status" value="1"/>
</dbReference>
<dbReference type="GO" id="GO:0008760">
    <property type="term" value="F:UDP-N-acetylglucosamine 1-carboxyvinyltransferase activity"/>
    <property type="evidence" value="ECO:0007669"/>
    <property type="project" value="UniProtKB-EC"/>
</dbReference>
<dbReference type="OrthoDB" id="1718875at2759"/>
<name>A0A8K0N2B6_COCNU</name>
<evidence type="ECO:0000256" key="10">
    <source>
        <dbReference type="ARBA" id="ARBA00038367"/>
    </source>
</evidence>
<keyword evidence="18" id="KW-1185">Reference proteome</keyword>
<dbReference type="Proteomes" id="UP000797356">
    <property type="component" value="Chromosome 6"/>
</dbReference>
<keyword evidence="3" id="KW-0963">Cytoplasm</keyword>
<dbReference type="InterPro" id="IPR001986">
    <property type="entry name" value="Enolpyruvate_Tfrase_dom"/>
</dbReference>
<evidence type="ECO:0000256" key="8">
    <source>
        <dbReference type="ARBA" id="ARBA00023306"/>
    </source>
</evidence>
<dbReference type="GO" id="GO:0008360">
    <property type="term" value="P:regulation of cell shape"/>
    <property type="evidence" value="ECO:0007669"/>
    <property type="project" value="UniProtKB-KW"/>
</dbReference>
<evidence type="ECO:0000256" key="1">
    <source>
        <dbReference type="ARBA" id="ARBA00004496"/>
    </source>
</evidence>
<comment type="catalytic activity">
    <reaction evidence="15">
        <text>phosphoenolpyruvate + UDP-N-acetyl-alpha-D-glucosamine = UDP-N-acetyl-3-O-(1-carboxyvinyl)-alpha-D-glucosamine + phosphate</text>
        <dbReference type="Rhea" id="RHEA:18681"/>
        <dbReference type="ChEBI" id="CHEBI:43474"/>
        <dbReference type="ChEBI" id="CHEBI:57705"/>
        <dbReference type="ChEBI" id="CHEBI:58702"/>
        <dbReference type="ChEBI" id="CHEBI:68483"/>
        <dbReference type="EC" id="2.5.1.7"/>
    </reaction>
</comment>
<evidence type="ECO:0000256" key="3">
    <source>
        <dbReference type="ARBA" id="ARBA00022490"/>
    </source>
</evidence>
<comment type="similarity">
    <text evidence="10">Belongs to the EPSP synthase family. MurA subfamily.</text>
</comment>
<evidence type="ECO:0000256" key="7">
    <source>
        <dbReference type="ARBA" id="ARBA00022984"/>
    </source>
</evidence>
<evidence type="ECO:0000256" key="11">
    <source>
        <dbReference type="ARBA" id="ARBA00039108"/>
    </source>
</evidence>
<dbReference type="InterPro" id="IPR005750">
    <property type="entry name" value="UDP_GlcNAc_COvinyl_MurA"/>
</dbReference>
<dbReference type="SUPFAM" id="SSF55205">
    <property type="entry name" value="EPT/RTPC-like"/>
    <property type="match status" value="1"/>
</dbReference>
<evidence type="ECO:0000256" key="5">
    <source>
        <dbReference type="ARBA" id="ARBA00022679"/>
    </source>
</evidence>
<sequence>MALAAAPSTPFPLSFSRKPPLVTPSAAASVARAHLETPALASDHKLVVSGGRQLSGHVHISGSKNAALAVLAGSLCCAAGPAVIRGVPDLSDTRTMAGVLRSVGARVEEAGGGEVVVDASRVRSVEPSPDDVGRIRAGFFVLGPLVARHGKVRICAANSRGLIGGRFHLDYPSVGATETLMMAASMAEGVSVLSNVAREPEVADLAQFLVACGACIEGAGTGTLVITGRKQLHGAEFTIAPDRIEAGTFMVAAAITRSCISLSPVIPYHLSSMIDKLSTAGCRITQRGPGILEISAVPTATGGDLQGFYLKTSPYPGFPTDLQPQFMALLTTCNGSSIVEESVFENRMHHADLRGGAALVLAGMAAEGVTEVGGVAHIDRGYENFEPKLLSLGAEIRREVTLNSYL</sequence>
<gene>
    <name evidence="17" type="ORF">COCNU_06G005770</name>
</gene>
<evidence type="ECO:0000256" key="14">
    <source>
        <dbReference type="ARBA" id="ARBA00042842"/>
    </source>
</evidence>
<evidence type="ECO:0000256" key="2">
    <source>
        <dbReference type="ARBA" id="ARBA00004752"/>
    </source>
</evidence>
<evidence type="ECO:0000259" key="16">
    <source>
        <dbReference type="Pfam" id="PF00275"/>
    </source>
</evidence>
<evidence type="ECO:0000256" key="12">
    <source>
        <dbReference type="ARBA" id="ARBA00039754"/>
    </source>
</evidence>
<keyword evidence="8" id="KW-0131">Cell cycle</keyword>
<organism evidence="17 18">
    <name type="scientific">Cocos nucifera</name>
    <name type="common">Coconut palm</name>
    <dbReference type="NCBI Taxonomy" id="13894"/>
    <lineage>
        <taxon>Eukaryota</taxon>
        <taxon>Viridiplantae</taxon>
        <taxon>Streptophyta</taxon>
        <taxon>Embryophyta</taxon>
        <taxon>Tracheophyta</taxon>
        <taxon>Spermatophyta</taxon>
        <taxon>Magnoliopsida</taxon>
        <taxon>Liliopsida</taxon>
        <taxon>Arecaceae</taxon>
        <taxon>Arecoideae</taxon>
        <taxon>Cocoseae</taxon>
        <taxon>Attaleinae</taxon>
        <taxon>Cocos</taxon>
    </lineage>
</organism>
<dbReference type="GO" id="GO:0051301">
    <property type="term" value="P:cell division"/>
    <property type="evidence" value="ECO:0007669"/>
    <property type="project" value="UniProtKB-KW"/>
</dbReference>
<dbReference type="GO" id="GO:0019277">
    <property type="term" value="P:UDP-N-acetylgalactosamine biosynthetic process"/>
    <property type="evidence" value="ECO:0007669"/>
    <property type="project" value="InterPro"/>
</dbReference>
<dbReference type="AlphaFoldDB" id="A0A8K0N2B6"/>
<dbReference type="GO" id="GO:0071555">
    <property type="term" value="P:cell wall organization"/>
    <property type="evidence" value="ECO:0007669"/>
    <property type="project" value="UniProtKB-KW"/>
</dbReference>
<evidence type="ECO:0000256" key="13">
    <source>
        <dbReference type="ARBA" id="ARBA00042443"/>
    </source>
</evidence>
<dbReference type="PANTHER" id="PTHR43783">
    <property type="entry name" value="UDP-N-ACETYLGLUCOSAMINE 1-CARBOXYVINYLTRANSFERASE"/>
    <property type="match status" value="1"/>
</dbReference>
<feature type="domain" description="Enolpyruvate transferase" evidence="16">
    <location>
        <begin position="164"/>
        <end position="351"/>
    </location>
</feature>
<dbReference type="InterPro" id="IPR013792">
    <property type="entry name" value="RNA3'P_cycl/enolpyr_Trfase_a/b"/>
</dbReference>
<comment type="subcellular location">
    <subcellularLocation>
        <location evidence="1">Cytoplasm</location>
    </subcellularLocation>
</comment>
<keyword evidence="6" id="KW-0133">Cell shape</keyword>
<evidence type="ECO:0000256" key="9">
    <source>
        <dbReference type="ARBA" id="ARBA00023316"/>
    </source>
</evidence>
<keyword evidence="5" id="KW-0808">Transferase</keyword>
<dbReference type="InterPro" id="IPR050068">
    <property type="entry name" value="MurA_subfamily"/>
</dbReference>
<protein>
    <recommendedName>
        <fullName evidence="12">UDP-N-acetylglucosamine 1-carboxyvinyltransferase</fullName>
        <ecNumber evidence="11">2.5.1.7</ecNumber>
    </recommendedName>
    <alternativeName>
        <fullName evidence="13">Enoylpyruvate transferase</fullName>
    </alternativeName>
    <alternativeName>
        <fullName evidence="14">UDP-N-acetylglucosamine enolpyruvyl transferase</fullName>
    </alternativeName>
</protein>
<reference evidence="17" key="2">
    <citation type="submission" date="2019-07" db="EMBL/GenBank/DDBJ databases">
        <authorList>
            <person name="Yang Y."/>
            <person name="Bocs S."/>
            <person name="Baudouin L."/>
        </authorList>
    </citation>
    <scope>NUCLEOTIDE SEQUENCE</scope>
    <source>
        <tissue evidence="17">Spear leaf of Hainan Tall coconut</tissue>
    </source>
</reference>
<comment type="caution">
    <text evidence="17">The sequence shown here is derived from an EMBL/GenBank/DDBJ whole genome shotgun (WGS) entry which is preliminary data.</text>
</comment>
<evidence type="ECO:0000256" key="6">
    <source>
        <dbReference type="ARBA" id="ARBA00022960"/>
    </source>
</evidence>
<evidence type="ECO:0000313" key="17">
    <source>
        <dbReference type="EMBL" id="KAG1346748.1"/>
    </source>
</evidence>
<dbReference type="PANTHER" id="PTHR43783:SF1">
    <property type="entry name" value="UDP-N-ACETYLGLUCOSAMINE 1-CARBOXYVINYLTRANSFERASE"/>
    <property type="match status" value="1"/>
</dbReference>
<evidence type="ECO:0000256" key="15">
    <source>
        <dbReference type="ARBA" id="ARBA00047527"/>
    </source>
</evidence>
<dbReference type="InterPro" id="IPR036968">
    <property type="entry name" value="Enolpyruvate_Tfrase_sf"/>
</dbReference>
<feature type="domain" description="Enolpyruvate transferase" evidence="16">
    <location>
        <begin position="49"/>
        <end position="152"/>
    </location>
</feature>
<keyword evidence="7" id="KW-0573">Peptidoglycan synthesis</keyword>
<dbReference type="EC" id="2.5.1.7" evidence="11"/>
<proteinExistence type="inferred from homology"/>
<dbReference type="Gene3D" id="3.65.10.10">
    <property type="entry name" value="Enolpyruvate transferase domain"/>
    <property type="match status" value="5"/>
</dbReference>
<dbReference type="GO" id="GO:0005737">
    <property type="term" value="C:cytoplasm"/>
    <property type="evidence" value="ECO:0007669"/>
    <property type="project" value="UniProtKB-SubCell"/>
</dbReference>
<evidence type="ECO:0000313" key="18">
    <source>
        <dbReference type="Proteomes" id="UP000797356"/>
    </source>
</evidence>
<evidence type="ECO:0000256" key="4">
    <source>
        <dbReference type="ARBA" id="ARBA00022618"/>
    </source>
</evidence>
<dbReference type="EMBL" id="CM017877">
    <property type="protein sequence ID" value="KAG1346748.1"/>
    <property type="molecule type" value="Genomic_DNA"/>
</dbReference>
<accession>A0A8K0N2B6</accession>
<dbReference type="Pfam" id="PF00275">
    <property type="entry name" value="EPSP_synthase"/>
    <property type="match status" value="2"/>
</dbReference>
<keyword evidence="4" id="KW-0132">Cell division</keyword>
<keyword evidence="9" id="KW-0961">Cell wall biogenesis/degradation</keyword>